<organism evidence="8 9">
    <name type="scientific">Magnetospirillum fulvum</name>
    <name type="common">Rhodospirillum fulvum</name>
    <dbReference type="NCBI Taxonomy" id="1082"/>
    <lineage>
        <taxon>Bacteria</taxon>
        <taxon>Pseudomonadati</taxon>
        <taxon>Pseudomonadota</taxon>
        <taxon>Alphaproteobacteria</taxon>
        <taxon>Rhodospirillales</taxon>
        <taxon>Rhodospirillaceae</taxon>
        <taxon>Magnetospirillum</taxon>
    </lineage>
</organism>
<dbReference type="AlphaFoldDB" id="A0A1H6HN94"/>
<evidence type="ECO:0000256" key="2">
    <source>
        <dbReference type="ARBA" id="ARBA00022448"/>
    </source>
</evidence>
<sequence length="102" mass="11551">MQVRIYRPGKSAMQSGPGGLARSWVLEAEPTEAKLPDSLMGWAGSGDTNSQIRLTFASRDEAIAFARRKGLDYRVDNEPPRRQKPKSYADNFRSDKREFGRF</sequence>
<accession>A0A1H6HN94</accession>
<evidence type="ECO:0000256" key="4">
    <source>
        <dbReference type="ARBA" id="ARBA00022946"/>
    </source>
</evidence>
<evidence type="ECO:0000256" key="5">
    <source>
        <dbReference type="ARBA" id="ARBA00022982"/>
    </source>
</evidence>
<dbReference type="Proteomes" id="UP000182983">
    <property type="component" value="Unassembled WGS sequence"/>
</dbReference>
<feature type="compositionally biased region" description="Basic and acidic residues" evidence="7">
    <location>
        <begin position="72"/>
        <end position="81"/>
    </location>
</feature>
<feature type="region of interest" description="Disordered" evidence="7">
    <location>
        <begin position="72"/>
        <end position="102"/>
    </location>
</feature>
<evidence type="ECO:0000256" key="3">
    <source>
        <dbReference type="ARBA" id="ARBA00022660"/>
    </source>
</evidence>
<evidence type="ECO:0000313" key="8">
    <source>
        <dbReference type="EMBL" id="SEH37279.1"/>
    </source>
</evidence>
<dbReference type="RefSeq" id="WP_074768037.1">
    <property type="nucleotide sequence ID" value="NZ_FNWO01000007.1"/>
</dbReference>
<keyword evidence="6" id="KW-0472">Membrane</keyword>
<evidence type="ECO:0000313" key="9">
    <source>
        <dbReference type="Proteomes" id="UP000182983"/>
    </source>
</evidence>
<protein>
    <submittedName>
        <fullName evidence="8">ETC complex I subunit conserved region</fullName>
    </submittedName>
</protein>
<dbReference type="InterPro" id="IPR038532">
    <property type="entry name" value="NDUFS4-like_sf"/>
</dbReference>
<reference evidence="9" key="1">
    <citation type="submission" date="2016-10" db="EMBL/GenBank/DDBJ databases">
        <authorList>
            <person name="Varghese N."/>
            <person name="Submissions S."/>
        </authorList>
    </citation>
    <scope>NUCLEOTIDE SEQUENCE [LARGE SCALE GENOMIC DNA]</scope>
    <source>
        <strain evidence="9">DSM 13234</strain>
    </source>
</reference>
<keyword evidence="9" id="KW-1185">Reference proteome</keyword>
<dbReference type="PANTHER" id="PTHR12219:SF8">
    <property type="entry name" value="NADH DEHYDROGENASE [UBIQUINONE] IRON-SULFUR PROTEIN 4, MITOCHONDRIAL"/>
    <property type="match status" value="1"/>
</dbReference>
<dbReference type="EMBL" id="FNWO01000007">
    <property type="protein sequence ID" value="SEH37279.1"/>
    <property type="molecule type" value="Genomic_DNA"/>
</dbReference>
<dbReference type="GO" id="GO:0016020">
    <property type="term" value="C:membrane"/>
    <property type="evidence" value="ECO:0007669"/>
    <property type="project" value="UniProtKB-SubCell"/>
</dbReference>
<feature type="compositionally biased region" description="Basic and acidic residues" evidence="7">
    <location>
        <begin position="92"/>
        <end position="102"/>
    </location>
</feature>
<keyword evidence="3" id="KW-0679">Respiratory chain</keyword>
<evidence type="ECO:0000256" key="6">
    <source>
        <dbReference type="ARBA" id="ARBA00023136"/>
    </source>
</evidence>
<name>A0A1H6HN94_MAGFU</name>
<evidence type="ECO:0000256" key="1">
    <source>
        <dbReference type="ARBA" id="ARBA00004370"/>
    </source>
</evidence>
<evidence type="ECO:0000256" key="7">
    <source>
        <dbReference type="SAM" id="MobiDB-lite"/>
    </source>
</evidence>
<dbReference type="PANTHER" id="PTHR12219">
    <property type="entry name" value="NADH-UBIQUINONE OXIDOREDUCTASE"/>
    <property type="match status" value="1"/>
</dbReference>
<dbReference type="OrthoDB" id="9799572at2"/>
<comment type="subcellular location">
    <subcellularLocation>
        <location evidence="1">Membrane</location>
    </subcellularLocation>
</comment>
<dbReference type="Gene3D" id="3.30.160.190">
    <property type="entry name" value="atu1810 like domain"/>
    <property type="match status" value="1"/>
</dbReference>
<dbReference type="InterPro" id="IPR006885">
    <property type="entry name" value="NADH_UbQ_FeS_4_mit-like"/>
</dbReference>
<dbReference type="Pfam" id="PF04800">
    <property type="entry name" value="NDUS4"/>
    <property type="match status" value="1"/>
</dbReference>
<gene>
    <name evidence="8" type="ORF">SAMN04244559_01955</name>
</gene>
<keyword evidence="2" id="KW-0813">Transport</keyword>
<keyword evidence="5" id="KW-0249">Electron transport</keyword>
<dbReference type="GO" id="GO:0022900">
    <property type="term" value="P:electron transport chain"/>
    <property type="evidence" value="ECO:0007669"/>
    <property type="project" value="InterPro"/>
</dbReference>
<proteinExistence type="predicted"/>
<keyword evidence="4" id="KW-0809">Transit peptide</keyword>